<proteinExistence type="predicted"/>
<reference evidence="2 3" key="1">
    <citation type="submission" date="2019-11" db="EMBL/GenBank/DDBJ databases">
        <title>Draft genome of Amycolatopsis RM579.</title>
        <authorList>
            <person name="Duangmal K."/>
            <person name="Mingma R."/>
        </authorList>
    </citation>
    <scope>NUCLEOTIDE SEQUENCE [LARGE SCALE GENOMIC DNA]</scope>
    <source>
        <strain evidence="2 3">RM579</strain>
    </source>
</reference>
<dbReference type="SUPFAM" id="SSF89550">
    <property type="entry name" value="PHP domain-like"/>
    <property type="match status" value="1"/>
</dbReference>
<gene>
    <name evidence="2" type="ORF">GKO32_17135</name>
</gene>
<dbReference type="InterPro" id="IPR016195">
    <property type="entry name" value="Pol/histidinol_Pase-like"/>
</dbReference>
<dbReference type="Proteomes" id="UP000440096">
    <property type="component" value="Unassembled WGS sequence"/>
</dbReference>
<dbReference type="Gene3D" id="3.20.20.140">
    <property type="entry name" value="Metal-dependent hydrolases"/>
    <property type="match status" value="1"/>
</dbReference>
<evidence type="ECO:0008006" key="4">
    <source>
        <dbReference type="Google" id="ProtNLM"/>
    </source>
</evidence>
<evidence type="ECO:0000313" key="3">
    <source>
        <dbReference type="Proteomes" id="UP000440096"/>
    </source>
</evidence>
<organism evidence="2 3">
    <name type="scientific">Amycolatopsis pithecellobii</name>
    <dbReference type="NCBI Taxonomy" id="664692"/>
    <lineage>
        <taxon>Bacteria</taxon>
        <taxon>Bacillati</taxon>
        <taxon>Actinomycetota</taxon>
        <taxon>Actinomycetes</taxon>
        <taxon>Pseudonocardiales</taxon>
        <taxon>Pseudonocardiaceae</taxon>
        <taxon>Amycolatopsis</taxon>
    </lineage>
</organism>
<dbReference type="AlphaFoldDB" id="A0A6N7YUU4"/>
<accession>A0A6N7YUU4</accession>
<name>A0A6N7YUU4_9PSEU</name>
<keyword evidence="3" id="KW-1185">Reference proteome</keyword>
<dbReference type="NCBIfam" id="NF038032">
    <property type="entry name" value="CehA_McbA_metalo"/>
    <property type="match status" value="1"/>
</dbReference>
<dbReference type="OrthoDB" id="249168at2"/>
<evidence type="ECO:0000313" key="2">
    <source>
        <dbReference type="EMBL" id="MTD55688.1"/>
    </source>
</evidence>
<feature type="region of interest" description="Disordered" evidence="1">
    <location>
        <begin position="232"/>
        <end position="252"/>
    </location>
</feature>
<dbReference type="RefSeq" id="WP_154757880.1">
    <property type="nucleotide sequence ID" value="NZ_WMBA01000024.1"/>
</dbReference>
<comment type="caution">
    <text evidence="2">The sequence shown here is derived from an EMBL/GenBank/DDBJ whole genome shotgun (WGS) entry which is preliminary data.</text>
</comment>
<protein>
    <recommendedName>
        <fullName evidence="4">CehA/McbA family metallohydrolase</fullName>
    </recommendedName>
</protein>
<evidence type="ECO:0000256" key="1">
    <source>
        <dbReference type="SAM" id="MobiDB-lite"/>
    </source>
</evidence>
<sequence>MSTTYDVFVCDKNGSVSLVEGSVSSAQPVLEVHDRTTLAVEPTKAGTLRLIADQVSRWSVVDERGGAWFPRGYVNRYDSDGRPIFHGNNLTVDVPVGEVSIEVNRGCEYEAAKTTIRVKRKTETVVELSPRRIYAPAVYGWYGGDLHVHMNYSGDSVCTPEMASLMQQGEGLHLMNLVAANWSTSLIYDEAMLESFSGRDLPWSDGNCLARCGVEYRNDILGHFHALNPAAPPKQYQSGHPRSNHPDDWPPNASAAQELRDLGATIGYTHPVLVPLDENCSPSTVFAHSRSHSYEARELVADAALGLVDSMDLGGPCHIDSTEFLYHRLLGCGLSLAATAGTDVFLSHRRMRWYSNPPGWTRAYAYLGGCELTVENWQDAIRKGRTIVTNGPWLELTVDGKIPGDRVNFMQSRIIEVTARTIGSGVEEINILGPDGTISVEQVGSECTNAQHTISLKVEGASWVAASARGGIEETPFGSQTRTYAHTSPVWLDWKKRKVSRPSDAKWCLDWLDRTENLINTKGTFSTSEHLQDVLKVLNDAKNFYERIR</sequence>
<dbReference type="EMBL" id="WMBA01000024">
    <property type="protein sequence ID" value="MTD55688.1"/>
    <property type="molecule type" value="Genomic_DNA"/>
</dbReference>